<dbReference type="Proteomes" id="UP000317365">
    <property type="component" value="Chromosome"/>
</dbReference>
<evidence type="ECO:0000256" key="9">
    <source>
        <dbReference type="ARBA" id="ARBA00022741"/>
    </source>
</evidence>
<dbReference type="SUPFAM" id="SSF55785">
    <property type="entry name" value="PYP-like sensor domain (PAS domain)"/>
    <property type="match status" value="3"/>
</dbReference>
<dbReference type="InterPro" id="IPR036890">
    <property type="entry name" value="HATPase_C_sf"/>
</dbReference>
<dbReference type="Pfam" id="PF02518">
    <property type="entry name" value="HATPase_c"/>
    <property type="match status" value="1"/>
</dbReference>
<evidence type="ECO:0000256" key="20">
    <source>
        <dbReference type="PROSITE-ProRule" id="PRU00110"/>
    </source>
</evidence>
<keyword evidence="10 27" id="KW-0418">Kinase</keyword>
<comment type="subunit">
    <text evidence="17">At low DSF concentrations, interacts with RpfF.</text>
</comment>
<dbReference type="InterPro" id="IPR011006">
    <property type="entry name" value="CheY-like_superfamily"/>
</dbReference>
<feature type="transmembrane region" description="Helical" evidence="22">
    <location>
        <begin position="156"/>
        <end position="179"/>
    </location>
</feature>
<dbReference type="InterPro" id="IPR035965">
    <property type="entry name" value="PAS-like_dom_sf"/>
</dbReference>
<organism evidence="27 28">
    <name type="scientific">Rhodoferax aquaticus</name>
    <dbReference type="NCBI Taxonomy" id="2527691"/>
    <lineage>
        <taxon>Bacteria</taxon>
        <taxon>Pseudomonadati</taxon>
        <taxon>Pseudomonadota</taxon>
        <taxon>Betaproteobacteria</taxon>
        <taxon>Burkholderiales</taxon>
        <taxon>Comamonadaceae</taxon>
        <taxon>Rhodoferax</taxon>
    </lineage>
</organism>
<feature type="modified residue" description="4-aspartylphosphate" evidence="21">
    <location>
        <position position="901"/>
    </location>
</feature>
<dbReference type="SMART" id="SM00388">
    <property type="entry name" value="HisKA"/>
    <property type="match status" value="1"/>
</dbReference>
<dbReference type="SMART" id="SM00073">
    <property type="entry name" value="HPT"/>
    <property type="match status" value="1"/>
</dbReference>
<feature type="transmembrane region" description="Helical" evidence="22">
    <location>
        <begin position="97"/>
        <end position="116"/>
    </location>
</feature>
<protein>
    <recommendedName>
        <fullName evidence="18">Sensory/regulatory protein RpfC</fullName>
        <ecNumber evidence="3">2.7.13.3</ecNumber>
    </recommendedName>
    <alternativeName>
        <fullName evidence="19">Virulence sensor protein BvgS</fullName>
    </alternativeName>
</protein>
<evidence type="ECO:0000256" key="16">
    <source>
        <dbReference type="ARBA" id="ARBA00058004"/>
    </source>
</evidence>
<dbReference type="PRINTS" id="PR00344">
    <property type="entry name" value="BCTRLSENSOR"/>
</dbReference>
<name>A0A515EP17_9BURK</name>
<dbReference type="SMART" id="SM00448">
    <property type="entry name" value="REC"/>
    <property type="match status" value="2"/>
</dbReference>
<dbReference type="InterPro" id="IPR036097">
    <property type="entry name" value="HisK_dim/P_sf"/>
</dbReference>
<dbReference type="EC" id="2.7.13.3" evidence="3"/>
<dbReference type="EMBL" id="CP036282">
    <property type="protein sequence ID" value="QDL54414.1"/>
    <property type="molecule type" value="Genomic_DNA"/>
</dbReference>
<feature type="transmembrane region" description="Helical" evidence="22">
    <location>
        <begin position="6"/>
        <end position="27"/>
    </location>
</feature>
<dbReference type="PANTHER" id="PTHR45339:SF1">
    <property type="entry name" value="HYBRID SIGNAL TRANSDUCTION HISTIDINE KINASE J"/>
    <property type="match status" value="1"/>
</dbReference>
<dbReference type="Pfam" id="PF00512">
    <property type="entry name" value="HisKA"/>
    <property type="match status" value="1"/>
</dbReference>
<feature type="transmembrane region" description="Helical" evidence="22">
    <location>
        <begin position="122"/>
        <end position="144"/>
    </location>
</feature>
<keyword evidence="4" id="KW-1003">Cell membrane</keyword>
<dbReference type="Gene3D" id="1.10.287.130">
    <property type="match status" value="1"/>
</dbReference>
<dbReference type="Pfam" id="PF01627">
    <property type="entry name" value="Hpt"/>
    <property type="match status" value="1"/>
</dbReference>
<feature type="transmembrane region" description="Helical" evidence="22">
    <location>
        <begin position="62"/>
        <end position="85"/>
    </location>
</feature>
<dbReference type="Gene3D" id="3.30.565.10">
    <property type="entry name" value="Histidine kinase-like ATPase, C-terminal domain"/>
    <property type="match status" value="1"/>
</dbReference>
<dbReference type="Pfam" id="PF08448">
    <property type="entry name" value="PAS_4"/>
    <property type="match status" value="1"/>
</dbReference>
<keyword evidence="9" id="KW-0547">Nucleotide-binding</keyword>
<comment type="subcellular location">
    <subcellularLocation>
        <location evidence="2">Cell membrane</location>
        <topology evidence="2">Multi-pass membrane protein</topology>
    </subcellularLocation>
</comment>
<feature type="domain" description="Histidine kinase" evidence="23">
    <location>
        <begin position="607"/>
        <end position="824"/>
    </location>
</feature>
<evidence type="ECO:0000256" key="3">
    <source>
        <dbReference type="ARBA" id="ARBA00012438"/>
    </source>
</evidence>
<dbReference type="PROSITE" id="PS50113">
    <property type="entry name" value="PAC"/>
    <property type="match status" value="1"/>
</dbReference>
<evidence type="ECO:0000256" key="21">
    <source>
        <dbReference type="PROSITE-ProRule" id="PRU00169"/>
    </source>
</evidence>
<keyword evidence="13" id="KW-0902">Two-component regulatory system</keyword>
<dbReference type="GO" id="GO:0005524">
    <property type="term" value="F:ATP binding"/>
    <property type="evidence" value="ECO:0007669"/>
    <property type="project" value="UniProtKB-KW"/>
</dbReference>
<reference evidence="28" key="1">
    <citation type="submission" date="2019-02" db="EMBL/GenBank/DDBJ databases">
        <title>Complete genome sequence of Rhodoferax sp. Gr-4.</title>
        <authorList>
            <person name="Jin L."/>
        </authorList>
    </citation>
    <scope>NUCLEOTIDE SEQUENCE [LARGE SCALE GENOMIC DNA]</scope>
    <source>
        <strain evidence="28">Gr-4</strain>
    </source>
</reference>
<dbReference type="InterPro" id="IPR001610">
    <property type="entry name" value="PAC"/>
</dbReference>
<evidence type="ECO:0000256" key="11">
    <source>
        <dbReference type="ARBA" id="ARBA00022840"/>
    </source>
</evidence>
<dbReference type="InterPro" id="IPR005467">
    <property type="entry name" value="His_kinase_dom"/>
</dbReference>
<dbReference type="InterPro" id="IPR004358">
    <property type="entry name" value="Sig_transdc_His_kin-like_C"/>
</dbReference>
<dbReference type="FunFam" id="3.30.565.10:FF:000010">
    <property type="entry name" value="Sensor histidine kinase RcsC"/>
    <property type="match status" value="1"/>
</dbReference>
<evidence type="ECO:0000256" key="4">
    <source>
        <dbReference type="ARBA" id="ARBA00022475"/>
    </source>
</evidence>
<gene>
    <name evidence="27" type="ORF">EXZ61_09700</name>
</gene>
<dbReference type="Pfam" id="PF00072">
    <property type="entry name" value="Response_reg"/>
    <property type="match status" value="2"/>
</dbReference>
<dbReference type="GO" id="GO:0000155">
    <property type="term" value="F:phosphorelay sensor kinase activity"/>
    <property type="evidence" value="ECO:0007669"/>
    <property type="project" value="InterPro"/>
</dbReference>
<dbReference type="CDD" id="cd00130">
    <property type="entry name" value="PAS"/>
    <property type="match status" value="2"/>
</dbReference>
<feature type="domain" description="Response regulatory" evidence="24">
    <location>
        <begin position="997"/>
        <end position="1113"/>
    </location>
</feature>
<keyword evidence="12 22" id="KW-1133">Transmembrane helix</keyword>
<dbReference type="CDD" id="cd16922">
    <property type="entry name" value="HATPase_EvgS-ArcB-TorS-like"/>
    <property type="match status" value="1"/>
</dbReference>
<evidence type="ECO:0000256" key="12">
    <source>
        <dbReference type="ARBA" id="ARBA00022989"/>
    </source>
</evidence>
<dbReference type="InterPro" id="IPR008207">
    <property type="entry name" value="Sig_transdc_His_kin_Hpt_dom"/>
</dbReference>
<dbReference type="SMART" id="SM00387">
    <property type="entry name" value="HATPase_c"/>
    <property type="match status" value="1"/>
</dbReference>
<keyword evidence="6" id="KW-0808">Transferase</keyword>
<keyword evidence="11" id="KW-0067">ATP-binding</keyword>
<accession>A0A515EP17</accession>
<evidence type="ECO:0000256" key="10">
    <source>
        <dbReference type="ARBA" id="ARBA00022777"/>
    </source>
</evidence>
<dbReference type="InterPro" id="IPR000700">
    <property type="entry name" value="PAS-assoc_C"/>
</dbReference>
<dbReference type="SUPFAM" id="SSF52172">
    <property type="entry name" value="CheY-like"/>
    <property type="match status" value="2"/>
</dbReference>
<dbReference type="SMART" id="SM00091">
    <property type="entry name" value="PAS"/>
    <property type="match status" value="3"/>
</dbReference>
<dbReference type="InterPro" id="IPR003594">
    <property type="entry name" value="HATPase_dom"/>
</dbReference>
<evidence type="ECO:0000259" key="25">
    <source>
        <dbReference type="PROSITE" id="PS50113"/>
    </source>
</evidence>
<dbReference type="PROSITE" id="PS50894">
    <property type="entry name" value="HPT"/>
    <property type="match status" value="1"/>
</dbReference>
<keyword evidence="7 22" id="KW-0812">Transmembrane</keyword>
<evidence type="ECO:0000256" key="14">
    <source>
        <dbReference type="ARBA" id="ARBA00023026"/>
    </source>
</evidence>
<evidence type="ECO:0000259" key="24">
    <source>
        <dbReference type="PROSITE" id="PS50110"/>
    </source>
</evidence>
<dbReference type="PANTHER" id="PTHR45339">
    <property type="entry name" value="HYBRID SIGNAL TRANSDUCTION HISTIDINE KINASE J"/>
    <property type="match status" value="1"/>
</dbReference>
<evidence type="ECO:0000256" key="7">
    <source>
        <dbReference type="ARBA" id="ARBA00022692"/>
    </source>
</evidence>
<keyword evidence="15 22" id="KW-0472">Membrane</keyword>
<dbReference type="Gene3D" id="1.20.120.160">
    <property type="entry name" value="HPT domain"/>
    <property type="match status" value="1"/>
</dbReference>
<dbReference type="InterPro" id="IPR036641">
    <property type="entry name" value="HPT_dom_sf"/>
</dbReference>
<keyword evidence="28" id="KW-1185">Reference proteome</keyword>
<dbReference type="RefSeq" id="WP_142811313.1">
    <property type="nucleotide sequence ID" value="NZ_CP036282.1"/>
</dbReference>
<dbReference type="CDD" id="cd17546">
    <property type="entry name" value="REC_hyHK_CKI1_RcsC-like"/>
    <property type="match status" value="2"/>
</dbReference>
<comment type="catalytic activity">
    <reaction evidence="1">
        <text>ATP + protein L-histidine = ADP + protein N-phospho-L-histidine.</text>
        <dbReference type="EC" id="2.7.13.3"/>
    </reaction>
</comment>
<evidence type="ECO:0000313" key="28">
    <source>
        <dbReference type="Proteomes" id="UP000317365"/>
    </source>
</evidence>
<dbReference type="CDD" id="cd00082">
    <property type="entry name" value="HisKA"/>
    <property type="match status" value="1"/>
</dbReference>
<reference evidence="28" key="2">
    <citation type="journal article" date="2020" name="Int. J. Syst. Evol. Microbiol.">
        <title>Genomic insights into a novel species Rhodoferax aquaticus sp. nov., isolated from freshwater.</title>
        <authorList>
            <person name="Li T."/>
            <person name="Zhuo Y."/>
            <person name="Jin C.Z."/>
            <person name="Wu X."/>
            <person name="Ko S.R."/>
            <person name="Jin F.J."/>
            <person name="Ahn C.Y."/>
            <person name="Oh H.M."/>
            <person name="Lee H.G."/>
            <person name="Jin L."/>
        </authorList>
    </citation>
    <scope>NUCLEOTIDE SEQUENCE [LARGE SCALE GENOMIC DNA]</scope>
    <source>
        <strain evidence="28">Gr-4</strain>
    </source>
</reference>
<feature type="domain" description="PAC" evidence="25">
    <location>
        <begin position="417"/>
        <end position="467"/>
    </location>
</feature>
<proteinExistence type="predicted"/>
<feature type="domain" description="Response regulatory" evidence="24">
    <location>
        <begin position="847"/>
        <end position="969"/>
    </location>
</feature>
<evidence type="ECO:0000256" key="8">
    <source>
        <dbReference type="ARBA" id="ARBA00022729"/>
    </source>
</evidence>
<dbReference type="SUPFAM" id="SSF47226">
    <property type="entry name" value="Histidine-containing phosphotransfer domain, HPT domain"/>
    <property type="match status" value="1"/>
</dbReference>
<dbReference type="InterPro" id="IPR013656">
    <property type="entry name" value="PAS_4"/>
</dbReference>
<feature type="modified residue" description="4-aspartylphosphate" evidence="21">
    <location>
        <position position="1046"/>
    </location>
</feature>
<evidence type="ECO:0000256" key="6">
    <source>
        <dbReference type="ARBA" id="ARBA00022679"/>
    </source>
</evidence>
<dbReference type="SUPFAM" id="SSF47384">
    <property type="entry name" value="Homodimeric domain of signal transducing histidine kinase"/>
    <property type="match status" value="1"/>
</dbReference>
<evidence type="ECO:0000256" key="13">
    <source>
        <dbReference type="ARBA" id="ARBA00023012"/>
    </source>
</evidence>
<evidence type="ECO:0000256" key="5">
    <source>
        <dbReference type="ARBA" id="ARBA00022553"/>
    </source>
</evidence>
<dbReference type="Gene3D" id="3.30.450.20">
    <property type="entry name" value="PAS domain"/>
    <property type="match status" value="3"/>
</dbReference>
<evidence type="ECO:0000256" key="2">
    <source>
        <dbReference type="ARBA" id="ARBA00004651"/>
    </source>
</evidence>
<dbReference type="CDD" id="cd00088">
    <property type="entry name" value="HPT"/>
    <property type="match status" value="1"/>
</dbReference>
<comment type="function">
    <text evidence="16">Member of the two-component regulatory system BvgS/BvgA. Phosphorylates BvgA via a four-step phosphorelay in response to environmental signals.</text>
</comment>
<feature type="modified residue" description="Phosphohistidine" evidence="20">
    <location>
        <position position="1194"/>
    </location>
</feature>
<keyword evidence="5 21" id="KW-0597">Phosphoprotein</keyword>
<dbReference type="SUPFAM" id="SSF55874">
    <property type="entry name" value="ATPase domain of HSP90 chaperone/DNA topoisomerase II/histidine kinase"/>
    <property type="match status" value="1"/>
</dbReference>
<dbReference type="NCBIfam" id="TIGR00229">
    <property type="entry name" value="sensory_box"/>
    <property type="match status" value="3"/>
</dbReference>
<dbReference type="FunFam" id="1.10.287.130:FF:000002">
    <property type="entry name" value="Two-component osmosensing histidine kinase"/>
    <property type="match status" value="1"/>
</dbReference>
<evidence type="ECO:0000256" key="18">
    <source>
        <dbReference type="ARBA" id="ARBA00068150"/>
    </source>
</evidence>
<dbReference type="Pfam" id="PF13426">
    <property type="entry name" value="PAS_9"/>
    <property type="match status" value="1"/>
</dbReference>
<dbReference type="Pfam" id="PF13188">
    <property type="entry name" value="PAS_8"/>
    <property type="match status" value="1"/>
</dbReference>
<evidence type="ECO:0000259" key="26">
    <source>
        <dbReference type="PROSITE" id="PS50894"/>
    </source>
</evidence>
<dbReference type="InterPro" id="IPR003661">
    <property type="entry name" value="HisK_dim/P_dom"/>
</dbReference>
<dbReference type="PROSITE" id="PS50110">
    <property type="entry name" value="RESPONSE_REGULATORY"/>
    <property type="match status" value="2"/>
</dbReference>
<keyword evidence="14" id="KW-0843">Virulence</keyword>
<sequence>MTDPGTLANVLLLISTLACLGWSTFGFSTDSTRTASRHFCAANFLLVLGDIVPFFRDSNVSFVAFYQTFNGADLLYLGGTVLFRSGMRELHGLHCTYRRDLAVAAGAGILVVGLAHAGDLSALGSVGVYGAASAIALMAVQECYRAIRPHYSRAGAIGLLWPVVVAGVVFGMRALDGLYGVFGTPTVETEAQRLHHFNLYLWSQLVVLLLVNASLIAQTVDTLIHRLHTQASRLQNILDVAPVGVAVSSEGIIRFANPRITELIDMKVGDAASNALVVPEDRSRIVQEIKSHGVVNDLELQMYCPNHTVRDLQVTYMPTDHEGKPGILAWMIDITERKRTEKRILFNRTVVENSEPMFWADPHTMTVAYANQAALALIEATLEQVIGSKVPAPFLHKFAGDDGASLVDTLRDAARPLRFETRYVRSNSVAIDVDVSCYIAEDDERSLIIASMRDITDQKRAERALRQASDEQSAIFEAATIGIAFIKDSIVVRANHKLDELFGWDHGELVGKPPQIWLDESVRNGEGPYTDIKAHGVHFSTQELYRKDGSRIWCRLSGSAIDMNDLSRGTVWMMDDVTAERIAAQTMRQAKELAEDATRMKSDFLANMSHEIRTPMNAIIGMSHLALKTDLDAKQRNYIEKVDSAARNLLGIINDILDFSKIEAGKMQFESAEFHLEDVMENLADLSVIKAQDKGLELLFDIAPDVPTALVGDSLRLGQVLLNLVGNAIKFTERGEITVAIRTLPGAPADHIKLQFDISDTGVGLSEDQRNKLFSAFSQADASTTRKYGGTGLGLTISKRLVELMQGDISVQSHPGLGSTFSFTGMFGLQIEQRPRLEMDSDVADLRILVVDDNARAREIMLAILESQKFKAHAVHSGTQALAALEEAQAHGQPYGLVLMDWMMPEMDGLSSIQRIRADPSLHHTPAFVMVTAHSRDELLEQAQGTKIDGLLLKPVGPSALLDSILTALGKDVVTRGRKHQRQEANQEALQKVRGAYLLLVEDNLVNQELALEIMQGAGIRVDVANNGAEAVAMVEKTAYDGVLMDCQMPVMDGFEATRLLRANERFATLPILAMTANAMSGDKEQCLAAGMNDHIGKPIDVNQLFNSLAKWVVPSDPANNTPANAASAPSQASDSLPAIAGLDIGSAMRRMDGNVQLMRKLITRFVETQSDAMQRIQEALRQGDTDTATREAHTVKGLAGNIGASQVMALAGNAESALRKQDAAATTAALQELAQALAETVLNIRSALTLGAHDALGAEAPDVATAQAAAPLDLETLGNSMRQLAELLAEDDARSAKLADSLAADLRNAGQGAASSQLQKLISKYEFESALDKLREIAQALSITL</sequence>
<dbReference type="PROSITE" id="PS50109">
    <property type="entry name" value="HIS_KIN"/>
    <property type="match status" value="1"/>
</dbReference>
<dbReference type="KEGG" id="rhg:EXZ61_09700"/>
<dbReference type="GO" id="GO:0005886">
    <property type="term" value="C:plasma membrane"/>
    <property type="evidence" value="ECO:0007669"/>
    <property type="project" value="UniProtKB-SubCell"/>
</dbReference>
<keyword evidence="8" id="KW-0732">Signal</keyword>
<evidence type="ECO:0000256" key="1">
    <source>
        <dbReference type="ARBA" id="ARBA00000085"/>
    </source>
</evidence>
<evidence type="ECO:0000256" key="17">
    <source>
        <dbReference type="ARBA" id="ARBA00064003"/>
    </source>
</evidence>
<evidence type="ECO:0000256" key="22">
    <source>
        <dbReference type="SAM" id="Phobius"/>
    </source>
</evidence>
<evidence type="ECO:0000313" key="27">
    <source>
        <dbReference type="EMBL" id="QDL54414.1"/>
    </source>
</evidence>
<dbReference type="SMART" id="SM00086">
    <property type="entry name" value="PAC"/>
    <property type="match status" value="3"/>
</dbReference>
<evidence type="ECO:0000256" key="19">
    <source>
        <dbReference type="ARBA" id="ARBA00070152"/>
    </source>
</evidence>
<evidence type="ECO:0000259" key="23">
    <source>
        <dbReference type="PROSITE" id="PS50109"/>
    </source>
</evidence>
<feature type="domain" description="HPt" evidence="26">
    <location>
        <begin position="1155"/>
        <end position="1252"/>
    </location>
</feature>
<dbReference type="Gene3D" id="3.40.50.2300">
    <property type="match status" value="2"/>
</dbReference>
<dbReference type="InterPro" id="IPR000014">
    <property type="entry name" value="PAS"/>
</dbReference>
<dbReference type="InterPro" id="IPR001789">
    <property type="entry name" value="Sig_transdc_resp-reg_receiver"/>
</dbReference>
<evidence type="ECO:0000256" key="15">
    <source>
        <dbReference type="ARBA" id="ARBA00023136"/>
    </source>
</evidence>